<feature type="transmembrane region" description="Helical" evidence="8">
    <location>
        <begin position="89"/>
        <end position="112"/>
    </location>
</feature>
<gene>
    <name evidence="9" type="ORF">D8674_007146</name>
</gene>
<dbReference type="GO" id="GO:0016020">
    <property type="term" value="C:membrane"/>
    <property type="evidence" value="ECO:0007669"/>
    <property type="project" value="UniProtKB-SubCell"/>
</dbReference>
<evidence type="ECO:0000256" key="5">
    <source>
        <dbReference type="ARBA" id="ARBA00023136"/>
    </source>
</evidence>
<dbReference type="OrthoDB" id="8731593at2759"/>
<reference evidence="9 10" key="1">
    <citation type="submission" date="2019-09" db="EMBL/GenBank/DDBJ databases">
        <authorList>
            <person name="Ou C."/>
        </authorList>
    </citation>
    <scope>NUCLEOTIDE SEQUENCE [LARGE SCALE GENOMIC DNA]</scope>
    <source>
        <strain evidence="9">S2</strain>
        <tissue evidence="9">Leaf</tissue>
    </source>
</reference>
<evidence type="ECO:0000256" key="6">
    <source>
        <dbReference type="ARBA" id="ARBA00023170"/>
    </source>
</evidence>
<dbReference type="Gene3D" id="3.80.10.10">
    <property type="entry name" value="Ribonuclease Inhibitor"/>
    <property type="match status" value="1"/>
</dbReference>
<evidence type="ECO:0000256" key="3">
    <source>
        <dbReference type="ARBA" id="ARBA00022729"/>
    </source>
</evidence>
<dbReference type="AlphaFoldDB" id="A0A5N5FWD0"/>
<organism evidence="9 10">
    <name type="scientific">Pyrus ussuriensis x Pyrus communis</name>
    <dbReference type="NCBI Taxonomy" id="2448454"/>
    <lineage>
        <taxon>Eukaryota</taxon>
        <taxon>Viridiplantae</taxon>
        <taxon>Streptophyta</taxon>
        <taxon>Embryophyta</taxon>
        <taxon>Tracheophyta</taxon>
        <taxon>Spermatophyta</taxon>
        <taxon>Magnoliopsida</taxon>
        <taxon>eudicotyledons</taxon>
        <taxon>Gunneridae</taxon>
        <taxon>Pentapetalae</taxon>
        <taxon>rosids</taxon>
        <taxon>fabids</taxon>
        <taxon>Rosales</taxon>
        <taxon>Rosaceae</taxon>
        <taxon>Amygdaloideae</taxon>
        <taxon>Maleae</taxon>
        <taxon>Pyrus</taxon>
    </lineage>
</organism>
<protein>
    <submittedName>
        <fullName evidence="9">Receptor-like protein 2</fullName>
    </submittedName>
</protein>
<dbReference type="InterPro" id="IPR046956">
    <property type="entry name" value="RLP23-like"/>
</dbReference>
<dbReference type="PANTHER" id="PTHR48063:SF98">
    <property type="entry name" value="LRR RECEPTOR-LIKE SERINE_THREONINE-PROTEIN KINASE FLS2"/>
    <property type="match status" value="1"/>
</dbReference>
<evidence type="ECO:0000256" key="8">
    <source>
        <dbReference type="SAM" id="Phobius"/>
    </source>
</evidence>
<evidence type="ECO:0000313" key="9">
    <source>
        <dbReference type="EMBL" id="KAB2607429.1"/>
    </source>
</evidence>
<comment type="caution">
    <text evidence="9">The sequence shown here is derived from an EMBL/GenBank/DDBJ whole genome shotgun (WGS) entry which is preliminary data.</text>
</comment>
<keyword evidence="6 9" id="KW-0675">Receptor</keyword>
<accession>A0A5N5FWD0</accession>
<proteinExistence type="predicted"/>
<dbReference type="PANTHER" id="PTHR48063">
    <property type="entry name" value="LRR RECEPTOR-LIKE KINASE"/>
    <property type="match status" value="1"/>
</dbReference>
<evidence type="ECO:0000256" key="1">
    <source>
        <dbReference type="ARBA" id="ARBA00004479"/>
    </source>
</evidence>
<name>A0A5N5FWD0_9ROSA</name>
<dbReference type="EMBL" id="SMOL01000559">
    <property type="protein sequence ID" value="KAB2607429.1"/>
    <property type="molecule type" value="Genomic_DNA"/>
</dbReference>
<sequence>MPAYDGMVGFDGFPNLRILGMSYCEITSDIPVWLSKLKKLELQSFNPSAFEGNLKLCGAPLPNDCQPVDGITTDDENNQDLDDDEDQSLWFWLSVMLGFFVGLLGFCCPLLLKRTWRYAYFQLLNNVQFMLYVKWRRLRR</sequence>
<keyword evidence="7" id="KW-0325">Glycoprotein</keyword>
<evidence type="ECO:0000313" key="10">
    <source>
        <dbReference type="Proteomes" id="UP000327157"/>
    </source>
</evidence>
<keyword evidence="2 8" id="KW-0812">Transmembrane</keyword>
<keyword evidence="5 8" id="KW-0472">Membrane</keyword>
<keyword evidence="10" id="KW-1185">Reference proteome</keyword>
<reference evidence="10" key="2">
    <citation type="submission" date="2019-10" db="EMBL/GenBank/DDBJ databases">
        <title>A de novo genome assembly of a pear dwarfing rootstock.</title>
        <authorList>
            <person name="Wang F."/>
            <person name="Wang J."/>
            <person name="Li S."/>
            <person name="Zhang Y."/>
            <person name="Fang M."/>
            <person name="Ma L."/>
            <person name="Zhao Y."/>
            <person name="Jiang S."/>
        </authorList>
    </citation>
    <scope>NUCLEOTIDE SEQUENCE [LARGE SCALE GENOMIC DNA]</scope>
</reference>
<reference evidence="9 10" key="3">
    <citation type="submission" date="2019-11" db="EMBL/GenBank/DDBJ databases">
        <title>A de novo genome assembly of a pear dwarfing rootstock.</title>
        <authorList>
            <person name="Wang F."/>
            <person name="Wang J."/>
            <person name="Li S."/>
            <person name="Zhang Y."/>
            <person name="Fang M."/>
            <person name="Ma L."/>
            <person name="Zhao Y."/>
            <person name="Jiang S."/>
        </authorList>
    </citation>
    <scope>NUCLEOTIDE SEQUENCE [LARGE SCALE GENOMIC DNA]</scope>
    <source>
        <strain evidence="9">S2</strain>
        <tissue evidence="9">Leaf</tissue>
    </source>
</reference>
<evidence type="ECO:0000256" key="4">
    <source>
        <dbReference type="ARBA" id="ARBA00022989"/>
    </source>
</evidence>
<comment type="subcellular location">
    <subcellularLocation>
        <location evidence="1">Membrane</location>
        <topology evidence="1">Single-pass type I membrane protein</topology>
    </subcellularLocation>
</comment>
<dbReference type="InterPro" id="IPR032675">
    <property type="entry name" value="LRR_dom_sf"/>
</dbReference>
<dbReference type="Proteomes" id="UP000327157">
    <property type="component" value="Chromosome 11"/>
</dbReference>
<keyword evidence="4 8" id="KW-1133">Transmembrane helix</keyword>
<keyword evidence="3" id="KW-0732">Signal</keyword>
<evidence type="ECO:0000256" key="2">
    <source>
        <dbReference type="ARBA" id="ARBA00022692"/>
    </source>
</evidence>
<evidence type="ECO:0000256" key="7">
    <source>
        <dbReference type="ARBA" id="ARBA00023180"/>
    </source>
</evidence>